<dbReference type="InterPro" id="IPR025657">
    <property type="entry name" value="RadC_JAB"/>
</dbReference>
<dbReference type="Pfam" id="PF04002">
    <property type="entry name" value="RadC"/>
    <property type="match status" value="1"/>
</dbReference>
<dbReference type="NCBIfam" id="NF000642">
    <property type="entry name" value="PRK00024.1"/>
    <property type="match status" value="1"/>
</dbReference>
<dbReference type="PROSITE" id="PS50249">
    <property type="entry name" value="MPN"/>
    <property type="match status" value="1"/>
</dbReference>
<feature type="compositionally biased region" description="Basic and acidic residues" evidence="7">
    <location>
        <begin position="26"/>
        <end position="41"/>
    </location>
</feature>
<evidence type="ECO:0000256" key="3">
    <source>
        <dbReference type="ARBA" id="ARBA00022801"/>
    </source>
</evidence>
<dbReference type="Gene3D" id="1.10.150.20">
    <property type="entry name" value="5' to 3' exonuclease, C-terminal subdomain"/>
    <property type="match status" value="1"/>
</dbReference>
<dbReference type="Pfam" id="PF20582">
    <property type="entry name" value="UPF0758_N"/>
    <property type="match status" value="1"/>
</dbReference>
<protein>
    <submittedName>
        <fullName evidence="9">DNA repair protein RadC</fullName>
    </submittedName>
</protein>
<dbReference type="InterPro" id="IPR037518">
    <property type="entry name" value="MPN"/>
</dbReference>
<evidence type="ECO:0000259" key="8">
    <source>
        <dbReference type="PROSITE" id="PS50249"/>
    </source>
</evidence>
<dbReference type="CDD" id="cd08071">
    <property type="entry name" value="MPN_DUF2466"/>
    <property type="match status" value="1"/>
</dbReference>
<organism evidence="9 10">
    <name type="scientific">Sneathiella sedimenti</name>
    <dbReference type="NCBI Taxonomy" id="2816034"/>
    <lineage>
        <taxon>Bacteria</taxon>
        <taxon>Pseudomonadati</taxon>
        <taxon>Pseudomonadota</taxon>
        <taxon>Alphaproteobacteria</taxon>
        <taxon>Sneathiellales</taxon>
        <taxon>Sneathiellaceae</taxon>
        <taxon>Sneathiella</taxon>
    </lineage>
</organism>
<dbReference type="SUPFAM" id="SSF47781">
    <property type="entry name" value="RuvA domain 2-like"/>
    <property type="match status" value="1"/>
</dbReference>
<dbReference type="Gene3D" id="3.40.140.10">
    <property type="entry name" value="Cytidine Deaminase, domain 2"/>
    <property type="match status" value="1"/>
</dbReference>
<evidence type="ECO:0000313" key="10">
    <source>
        <dbReference type="Proteomes" id="UP000664761"/>
    </source>
</evidence>
<comment type="similarity">
    <text evidence="6">Belongs to the UPF0758 family.</text>
</comment>
<feature type="region of interest" description="Disordered" evidence="7">
    <location>
        <begin position="20"/>
        <end position="41"/>
    </location>
</feature>
<dbReference type="PANTHER" id="PTHR30471:SF3">
    <property type="entry name" value="UPF0758 PROTEIN YEES-RELATED"/>
    <property type="match status" value="1"/>
</dbReference>
<dbReference type="PROSITE" id="PS01302">
    <property type="entry name" value="UPF0758"/>
    <property type="match status" value="1"/>
</dbReference>
<feature type="domain" description="MPN" evidence="8">
    <location>
        <begin position="137"/>
        <end position="259"/>
    </location>
</feature>
<keyword evidence="3" id="KW-0378">Hydrolase</keyword>
<dbReference type="InterPro" id="IPR010994">
    <property type="entry name" value="RuvA_2-like"/>
</dbReference>
<dbReference type="InterPro" id="IPR046778">
    <property type="entry name" value="UPF0758_N"/>
</dbReference>
<dbReference type="EMBL" id="JAFLNC010000005">
    <property type="protein sequence ID" value="MBO0334883.1"/>
    <property type="molecule type" value="Genomic_DNA"/>
</dbReference>
<dbReference type="Proteomes" id="UP000664761">
    <property type="component" value="Unassembled WGS sequence"/>
</dbReference>
<proteinExistence type="inferred from homology"/>
<dbReference type="InterPro" id="IPR020891">
    <property type="entry name" value="UPF0758_CS"/>
</dbReference>
<dbReference type="RefSeq" id="WP_207047188.1">
    <property type="nucleotide sequence ID" value="NZ_JAFLNC010000005.1"/>
</dbReference>
<evidence type="ECO:0000256" key="5">
    <source>
        <dbReference type="ARBA" id="ARBA00023049"/>
    </source>
</evidence>
<dbReference type="PANTHER" id="PTHR30471">
    <property type="entry name" value="DNA REPAIR PROTEIN RADC"/>
    <property type="match status" value="1"/>
</dbReference>
<keyword evidence="4" id="KW-0862">Zinc</keyword>
<evidence type="ECO:0000256" key="4">
    <source>
        <dbReference type="ARBA" id="ARBA00022833"/>
    </source>
</evidence>
<dbReference type="SUPFAM" id="SSF102712">
    <property type="entry name" value="JAB1/MPN domain"/>
    <property type="match status" value="1"/>
</dbReference>
<evidence type="ECO:0000313" key="9">
    <source>
        <dbReference type="EMBL" id="MBO0334883.1"/>
    </source>
</evidence>
<name>A0ABS3F960_9PROT</name>
<evidence type="ECO:0000256" key="7">
    <source>
        <dbReference type="SAM" id="MobiDB-lite"/>
    </source>
</evidence>
<comment type="caution">
    <text evidence="9">The sequence shown here is derived from an EMBL/GenBank/DDBJ whole genome shotgun (WGS) entry which is preliminary data.</text>
</comment>
<evidence type="ECO:0000256" key="1">
    <source>
        <dbReference type="ARBA" id="ARBA00022670"/>
    </source>
</evidence>
<dbReference type="InterPro" id="IPR001405">
    <property type="entry name" value="UPF0758"/>
</dbReference>
<dbReference type="NCBIfam" id="TIGR00608">
    <property type="entry name" value="radc"/>
    <property type="match status" value="1"/>
</dbReference>
<keyword evidence="1" id="KW-0645">Protease</keyword>
<evidence type="ECO:0000256" key="2">
    <source>
        <dbReference type="ARBA" id="ARBA00022723"/>
    </source>
</evidence>
<keyword evidence="10" id="KW-1185">Reference proteome</keyword>
<reference evidence="9 10" key="1">
    <citation type="submission" date="2021-03" db="EMBL/GenBank/DDBJ databases">
        <title>Sneathiella sp. CAU 1612 isolated from Kang Won-do.</title>
        <authorList>
            <person name="Kim W."/>
        </authorList>
    </citation>
    <scope>NUCLEOTIDE SEQUENCE [LARGE SCALE GENOMIC DNA]</scope>
    <source>
        <strain evidence="9 10">CAU 1612</strain>
    </source>
</reference>
<accession>A0ABS3F960</accession>
<evidence type="ECO:0000256" key="6">
    <source>
        <dbReference type="RuleBase" id="RU003797"/>
    </source>
</evidence>
<keyword evidence="2" id="KW-0479">Metal-binding</keyword>
<keyword evidence="5" id="KW-0482">Metalloprotease</keyword>
<gene>
    <name evidence="9" type="primary">radC</name>
    <name evidence="9" type="ORF">J0X12_14745</name>
</gene>
<sequence length="259" mass="28477">MTSEAKKSTTKAALHELDAPDFGLGFEERPPNTKEKDNHRLGHRERMRERVLKAGARSLADYEILEMLLFAAAPRGDTKPLAKNLLSTFGSLSKVLKAEPEALRKVPKVGDAVIATLKVAETLGEKLLRAEIEKKNVLGSWQALLEYCQGTMGNRGIEHFRILFLNNKNHLISDEVQQTGTVNHTAVYPREVVKRALELGATALILVHNHPSGDTTPSKADIDMTSEIMSAAAALNIRIHDHIIVGNSKCVSFKSLGLM</sequence>